<dbReference type="PANTHER" id="PTHR38846:SF1">
    <property type="entry name" value="C3H1-TYPE DOMAIN-CONTAINING PROTEIN"/>
    <property type="match status" value="1"/>
</dbReference>
<evidence type="ECO:0000313" key="1">
    <source>
        <dbReference type="EMBL" id="EPE08956.1"/>
    </source>
</evidence>
<dbReference type="HOGENOM" id="CLU_053382_5_1_1"/>
<proteinExistence type="predicted"/>
<reference evidence="1 2" key="1">
    <citation type="journal article" date="2013" name="BMC Genomics">
        <title>The genome and transcriptome of the pine saprophyte Ophiostoma piceae, and a comparison with the bark beetle-associated pine pathogen Grosmannia clavigera.</title>
        <authorList>
            <person name="Haridas S."/>
            <person name="Wang Y."/>
            <person name="Lim L."/>
            <person name="Massoumi Alamouti S."/>
            <person name="Jackman S."/>
            <person name="Docking R."/>
            <person name="Robertson G."/>
            <person name="Birol I."/>
            <person name="Bohlmann J."/>
            <person name="Breuil C."/>
        </authorList>
    </citation>
    <scope>NUCLEOTIDE SEQUENCE [LARGE SCALE GENOMIC DNA]</scope>
    <source>
        <strain evidence="1 2">UAMH 11346</strain>
    </source>
</reference>
<organism evidence="1 2">
    <name type="scientific">Ophiostoma piceae (strain UAMH 11346)</name>
    <name type="common">Sap stain fungus</name>
    <dbReference type="NCBI Taxonomy" id="1262450"/>
    <lineage>
        <taxon>Eukaryota</taxon>
        <taxon>Fungi</taxon>
        <taxon>Dikarya</taxon>
        <taxon>Ascomycota</taxon>
        <taxon>Pezizomycotina</taxon>
        <taxon>Sordariomycetes</taxon>
        <taxon>Sordariomycetidae</taxon>
        <taxon>Ophiostomatales</taxon>
        <taxon>Ophiostomataceae</taxon>
        <taxon>Ophiostoma</taxon>
    </lineage>
</organism>
<dbReference type="STRING" id="1262450.S3CAK3"/>
<name>S3CAK3_OPHP1</name>
<gene>
    <name evidence="1" type="ORF">F503_04543</name>
</gene>
<keyword evidence="2" id="KW-1185">Reference proteome</keyword>
<dbReference type="AlphaFoldDB" id="S3CAK3"/>
<protein>
    <submittedName>
        <fullName evidence="1">Uncharacterized protein</fullName>
    </submittedName>
</protein>
<evidence type="ECO:0000313" key="2">
    <source>
        <dbReference type="Proteomes" id="UP000016923"/>
    </source>
</evidence>
<dbReference type="eggNOG" id="ENOG502T4K7">
    <property type="taxonomic scope" value="Eukaryota"/>
</dbReference>
<sequence length="108" mass="12700">MGRKKGNRYRLDSWSDFTQKTDLATWQRFMDIVGEDSTLPSKKQCIKALKHVHINIRDLIDATREDRQVPRFQSRRAVMEYTMRYKKFVSIDEIETGSPMASLLVTCI</sequence>
<dbReference type="EMBL" id="KE148148">
    <property type="protein sequence ID" value="EPE08956.1"/>
    <property type="molecule type" value="Genomic_DNA"/>
</dbReference>
<dbReference type="VEuPathDB" id="FungiDB:F503_04543"/>
<dbReference type="PANTHER" id="PTHR38846">
    <property type="entry name" value="C3H1-TYPE DOMAIN-CONTAINING PROTEIN"/>
    <property type="match status" value="1"/>
</dbReference>
<dbReference type="Proteomes" id="UP000016923">
    <property type="component" value="Unassembled WGS sequence"/>
</dbReference>
<dbReference type="OrthoDB" id="6105938at2759"/>
<accession>S3CAK3</accession>